<dbReference type="RefSeq" id="WP_265133726.1">
    <property type="nucleotide sequence ID" value="NZ_FXTX01000001.1"/>
</dbReference>
<dbReference type="Gene3D" id="3.90.105.10">
    <property type="entry name" value="Molybdopterin biosynthesis moea protein, domain 2"/>
    <property type="match status" value="1"/>
</dbReference>
<comment type="caution">
    <text evidence="1">The sequence shown here is derived from an EMBL/GenBank/DDBJ whole genome shotgun (WGS) entry which is preliminary data.</text>
</comment>
<proteinExistence type="predicted"/>
<sequence>MIAFEEALKIILENTKEIGIEKVAITDALGRVLAEDIFADRDI</sequence>
<reference evidence="1" key="1">
    <citation type="submission" date="2017-05" db="EMBL/GenBank/DDBJ databases">
        <authorList>
            <person name="Varghese N."/>
            <person name="Submissions S."/>
        </authorList>
    </citation>
    <scope>NUCLEOTIDE SEQUENCE</scope>
    <source>
        <strain evidence="1">DSM 18763</strain>
    </source>
</reference>
<evidence type="ECO:0000313" key="1">
    <source>
        <dbReference type="EMBL" id="SMP00283.1"/>
    </source>
</evidence>
<dbReference type="Proteomes" id="UP001157947">
    <property type="component" value="Unassembled WGS sequence"/>
</dbReference>
<protein>
    <submittedName>
        <fullName evidence="1">MoeA N-terminal region (Domain I and II)</fullName>
    </submittedName>
</protein>
<dbReference type="EMBL" id="FXTX01000001">
    <property type="protein sequence ID" value="SMP00283.1"/>
    <property type="molecule type" value="Genomic_DNA"/>
</dbReference>
<name>A0AA45WI89_9AQUI</name>
<dbReference type="GO" id="GO:0032324">
    <property type="term" value="P:molybdopterin cofactor biosynthetic process"/>
    <property type="evidence" value="ECO:0007669"/>
    <property type="project" value="InterPro"/>
</dbReference>
<organism evidence="1 2">
    <name type="scientific">Venenivibrio stagnispumantis</name>
    <dbReference type="NCBI Taxonomy" id="407998"/>
    <lineage>
        <taxon>Bacteria</taxon>
        <taxon>Pseudomonadati</taxon>
        <taxon>Aquificota</taxon>
        <taxon>Aquificia</taxon>
        <taxon>Aquificales</taxon>
        <taxon>Hydrogenothermaceae</taxon>
        <taxon>Venenivibrio</taxon>
    </lineage>
</organism>
<gene>
    <name evidence="1" type="ORF">SAMN06264868_10135</name>
</gene>
<keyword evidence="2" id="KW-1185">Reference proteome</keyword>
<dbReference type="AlphaFoldDB" id="A0AA45WI89"/>
<dbReference type="SUPFAM" id="SSF63882">
    <property type="entry name" value="MoeA N-terminal region -like"/>
    <property type="match status" value="1"/>
</dbReference>
<accession>A0AA45WI89</accession>
<dbReference type="InterPro" id="IPR036135">
    <property type="entry name" value="MoeA_linker/N_sf"/>
</dbReference>
<evidence type="ECO:0000313" key="2">
    <source>
        <dbReference type="Proteomes" id="UP001157947"/>
    </source>
</evidence>